<reference evidence="6 7" key="1">
    <citation type="submission" date="2018-04" db="EMBL/GenBank/DDBJ databases">
        <title>Sphingobacterium cortibacter sp. nov.</title>
        <authorList>
            <person name="Li Y."/>
        </authorList>
    </citation>
    <scope>NUCLEOTIDE SEQUENCE [LARGE SCALE GENOMIC DNA]</scope>
    <source>
        <strain evidence="6 7">2c-3</strain>
    </source>
</reference>
<evidence type="ECO:0000256" key="2">
    <source>
        <dbReference type="ARBA" id="ARBA00023136"/>
    </source>
</evidence>
<keyword evidence="6" id="KW-0675">Receptor</keyword>
<comment type="caution">
    <text evidence="6">The sequence shown here is derived from an EMBL/GenBank/DDBJ whole genome shotgun (WGS) entry which is preliminary data.</text>
</comment>
<organism evidence="6 7">
    <name type="scientific">Sphingobacterium corticibacter</name>
    <dbReference type="NCBI Taxonomy" id="2171749"/>
    <lineage>
        <taxon>Bacteria</taxon>
        <taxon>Pseudomonadati</taxon>
        <taxon>Bacteroidota</taxon>
        <taxon>Sphingobacteriia</taxon>
        <taxon>Sphingobacteriales</taxon>
        <taxon>Sphingobacteriaceae</taxon>
        <taxon>Sphingobacterium</taxon>
    </lineage>
</organism>
<feature type="signal peptide" evidence="4">
    <location>
        <begin position="1"/>
        <end position="19"/>
    </location>
</feature>
<dbReference type="PANTHER" id="PTHR40980">
    <property type="entry name" value="PLUG DOMAIN-CONTAINING PROTEIN"/>
    <property type="match status" value="1"/>
</dbReference>
<feature type="chain" id="PRO_5015717470" evidence="4">
    <location>
        <begin position="20"/>
        <end position="785"/>
    </location>
</feature>
<dbReference type="Gene3D" id="2.40.170.20">
    <property type="entry name" value="TonB-dependent receptor, beta-barrel domain"/>
    <property type="match status" value="1"/>
</dbReference>
<comment type="subcellular location">
    <subcellularLocation>
        <location evidence="1">Cell outer membrane</location>
    </subcellularLocation>
</comment>
<sequence>MIRLGLVSLLIFLSFNTLAQEYEIKGKVINRNQVPLEFISVYLLKQDSTYLRHIMTDSMGGFIMKGYKDRYKLKISTIGTEIKIIDIYLSEDYDLGEIEVNSSFGLENITVNARKNLIERKVDRIVFNIEESPSMQGFDLLEALSNTPMLHTSDGGISIVGKSGVAVMINERLINLSGSELIQYLKSLRSDDVAKIEVITTPPSKYDAQGNSGLINIVLKKRTNNGLQSTLSSSYIQRTYGSTVNNVNLNYQTDNLLLSVGLRHYDIAYRVNESVSLIGIPTSVIQSDLRKDFNKGGGLNVNLDYKISKTSNIGFIYDGSIGGSNMDIVSTTNYMTNRLLDSILWTNAEHRKSINFQTLSAYYDLKLDTLGRKVSIMGNFLSNTPRSPFDFTSENLNTENSYSVRNESDMSYQVFSGQVDFTYPTKVINLEIGIKYTDIRNSSFVKYLNLIDEEYVIDPVRNDEFNYKENNYAGYISGFRQLSKKLTAQAGVRYEFTEIMGFSPNTEERNTFNYDNFFPSGYMSFAPNNKHTFSLSYSRRINRPNFGNLNPFRWYSNPYIYSAGNPNLLPSFNNNFELGYVYGGDLSITMYNQRLTNGYTSLTFLENTIQISNWENHLTQYNSGLNIGYSFKTIKWLQSYLFSDAVYIKSKSSIEDVIAQKGFTYYYQINNSIFLNKSKTNSILLNYWQNLPRRASNASYKTIANLRLGINVQVLDKKLQMHLIVEDIFKQNLSRGEIYFQDNTQFFNNYYDARRLTIGAAYRFGKPNIKTNRKDTKFDERGRAN</sequence>
<dbReference type="InterPro" id="IPR036942">
    <property type="entry name" value="Beta-barrel_TonB_sf"/>
</dbReference>
<dbReference type="OrthoDB" id="606851at2"/>
<evidence type="ECO:0000256" key="1">
    <source>
        <dbReference type="ARBA" id="ARBA00004442"/>
    </source>
</evidence>
<dbReference type="Proteomes" id="UP000245627">
    <property type="component" value="Unassembled WGS sequence"/>
</dbReference>
<evidence type="ECO:0000256" key="4">
    <source>
        <dbReference type="SAM" id="SignalP"/>
    </source>
</evidence>
<keyword evidence="7" id="KW-1185">Reference proteome</keyword>
<dbReference type="EMBL" id="QDKG01000006">
    <property type="protein sequence ID" value="PVH24398.1"/>
    <property type="molecule type" value="Genomic_DNA"/>
</dbReference>
<evidence type="ECO:0000256" key="3">
    <source>
        <dbReference type="ARBA" id="ARBA00023237"/>
    </source>
</evidence>
<evidence type="ECO:0000313" key="6">
    <source>
        <dbReference type="EMBL" id="PVH24398.1"/>
    </source>
</evidence>
<name>A0A2T8HG22_9SPHI</name>
<gene>
    <name evidence="6" type="ORF">DC487_15065</name>
</gene>
<keyword evidence="2" id="KW-0472">Membrane</keyword>
<keyword evidence="4" id="KW-0732">Signal</keyword>
<evidence type="ECO:0000313" key="7">
    <source>
        <dbReference type="Proteomes" id="UP000245627"/>
    </source>
</evidence>
<protein>
    <submittedName>
        <fullName evidence="6">TonB-dependent receptor</fullName>
    </submittedName>
</protein>
<dbReference type="InterPro" id="IPR008969">
    <property type="entry name" value="CarboxyPept-like_regulatory"/>
</dbReference>
<feature type="domain" description="Outer membrane protein beta-barrel" evidence="5">
    <location>
        <begin position="366"/>
        <end position="762"/>
    </location>
</feature>
<dbReference type="AlphaFoldDB" id="A0A2T8HG22"/>
<accession>A0A2T8HG22</accession>
<evidence type="ECO:0000259" key="5">
    <source>
        <dbReference type="Pfam" id="PF14905"/>
    </source>
</evidence>
<dbReference type="PANTHER" id="PTHR40980:SF4">
    <property type="entry name" value="TONB-DEPENDENT RECEPTOR-LIKE BETA-BARREL DOMAIN-CONTAINING PROTEIN"/>
    <property type="match status" value="1"/>
</dbReference>
<dbReference type="Pfam" id="PF14905">
    <property type="entry name" value="OMP_b-brl_3"/>
    <property type="match status" value="1"/>
</dbReference>
<dbReference type="GO" id="GO:0009279">
    <property type="term" value="C:cell outer membrane"/>
    <property type="evidence" value="ECO:0007669"/>
    <property type="project" value="UniProtKB-SubCell"/>
</dbReference>
<proteinExistence type="predicted"/>
<dbReference type="InterPro" id="IPR041700">
    <property type="entry name" value="OMP_b-brl_3"/>
</dbReference>
<dbReference type="SUPFAM" id="SSF56935">
    <property type="entry name" value="Porins"/>
    <property type="match status" value="1"/>
</dbReference>
<keyword evidence="3" id="KW-0998">Cell outer membrane</keyword>
<dbReference type="SUPFAM" id="SSF49464">
    <property type="entry name" value="Carboxypeptidase regulatory domain-like"/>
    <property type="match status" value="1"/>
</dbReference>